<keyword evidence="2 3" id="KW-0732">Signal</keyword>
<feature type="chain" id="PRO_5041983760" evidence="3">
    <location>
        <begin position="22"/>
        <end position="247"/>
    </location>
</feature>
<sequence length="247" mass="27859">MLRSVFALFLMLLTSLSSVLASEKSITVVADDWPPYVDFSHPGKGLCIEVVRAAFATQGYALKVIKTSWARAIHGVEHGKYDILPNAWLTQERTKFLLYSQPYTSSRLKFIIRKGESFAYKDLSSLDNKVVGIISGSSYGQAFDHAKNFQRNEVINMMQNLKMLLAKRIDLMIEDDLGFMATVNKRAPALLQKIDIVEPAFLNKPLHVAIGRNHKRRREIITDFNLGLEQIRKNGVLAAIKKSYGVN</sequence>
<reference evidence="5 6" key="1">
    <citation type="journal article" date="2015" name="Genome Announc.">
        <title>Draft Genome Sequences of Marine Isolates of Thalassomonas viridans and Thalassomonas actiniarum.</title>
        <authorList>
            <person name="Olonade I."/>
            <person name="van Zyl L.J."/>
            <person name="Trindade M."/>
        </authorList>
    </citation>
    <scope>NUCLEOTIDE SEQUENCE [LARGE SCALE GENOMIC DNA]</scope>
    <source>
        <strain evidence="5 6">A5K-106</strain>
    </source>
</reference>
<keyword evidence="6" id="KW-1185">Reference proteome</keyword>
<evidence type="ECO:0000256" key="1">
    <source>
        <dbReference type="ARBA" id="ARBA00010333"/>
    </source>
</evidence>
<protein>
    <submittedName>
        <fullName evidence="5">Amino acid ABC transporter substrate-binding protein</fullName>
    </submittedName>
</protein>
<feature type="domain" description="Solute-binding protein family 3/N-terminal" evidence="4">
    <location>
        <begin position="25"/>
        <end position="247"/>
    </location>
</feature>
<reference evidence="5 6" key="2">
    <citation type="journal article" date="2022" name="Mar. Drugs">
        <title>Bioassay-Guided Fractionation Leads to the Detection of Cholic Acid Generated by the Rare Thalassomonas sp.</title>
        <authorList>
            <person name="Pheiffer F."/>
            <person name="Schneider Y.K."/>
            <person name="Hansen E.H."/>
            <person name="Andersen J.H."/>
            <person name="Isaksson J."/>
            <person name="Busche T."/>
            <person name="R C."/>
            <person name="Kalinowski J."/>
            <person name="Zyl L.V."/>
            <person name="Trindade M."/>
        </authorList>
    </citation>
    <scope>NUCLEOTIDE SEQUENCE [LARGE SCALE GENOMIC DNA]</scope>
    <source>
        <strain evidence="5 6">A5K-106</strain>
    </source>
</reference>
<dbReference type="Pfam" id="PF00497">
    <property type="entry name" value="SBP_bac_3"/>
    <property type="match status" value="1"/>
</dbReference>
<dbReference type="PANTHER" id="PTHR35936:SF25">
    <property type="entry name" value="ABC TRANSPORTER SUBSTRATE-BINDING PROTEIN"/>
    <property type="match status" value="1"/>
</dbReference>
<comment type="similarity">
    <text evidence="1">Belongs to the bacterial solute-binding protein 3 family.</text>
</comment>
<dbReference type="PANTHER" id="PTHR35936">
    <property type="entry name" value="MEMBRANE-BOUND LYTIC MUREIN TRANSGLYCOSYLASE F"/>
    <property type="match status" value="1"/>
</dbReference>
<evidence type="ECO:0000259" key="4">
    <source>
        <dbReference type="SMART" id="SM00062"/>
    </source>
</evidence>
<dbReference type="KEGG" id="tact:SG35_019950"/>
<gene>
    <name evidence="5" type="ORF">SG35_019950</name>
</gene>
<evidence type="ECO:0000256" key="3">
    <source>
        <dbReference type="SAM" id="SignalP"/>
    </source>
</evidence>
<dbReference type="SUPFAM" id="SSF53850">
    <property type="entry name" value="Periplasmic binding protein-like II"/>
    <property type="match status" value="1"/>
</dbReference>
<dbReference type="AlphaFoldDB" id="A0AAE9YQ90"/>
<feature type="signal peptide" evidence="3">
    <location>
        <begin position="1"/>
        <end position="21"/>
    </location>
</feature>
<accession>A0AAE9YQ90</accession>
<dbReference type="Proteomes" id="UP000032568">
    <property type="component" value="Chromosome"/>
</dbReference>
<dbReference type="RefSeq" id="WP_044835117.1">
    <property type="nucleotide sequence ID" value="NZ_CP059735.1"/>
</dbReference>
<evidence type="ECO:0000256" key="2">
    <source>
        <dbReference type="ARBA" id="ARBA00022729"/>
    </source>
</evidence>
<dbReference type="EMBL" id="CP059735">
    <property type="protein sequence ID" value="WDD97571.1"/>
    <property type="molecule type" value="Genomic_DNA"/>
</dbReference>
<dbReference type="Gene3D" id="3.40.190.10">
    <property type="entry name" value="Periplasmic binding protein-like II"/>
    <property type="match status" value="2"/>
</dbReference>
<dbReference type="SMART" id="SM00062">
    <property type="entry name" value="PBPb"/>
    <property type="match status" value="1"/>
</dbReference>
<proteinExistence type="inferred from homology"/>
<evidence type="ECO:0000313" key="6">
    <source>
        <dbReference type="Proteomes" id="UP000032568"/>
    </source>
</evidence>
<evidence type="ECO:0000313" key="5">
    <source>
        <dbReference type="EMBL" id="WDD97571.1"/>
    </source>
</evidence>
<organism evidence="5 6">
    <name type="scientific">Thalassomonas actiniarum</name>
    <dbReference type="NCBI Taxonomy" id="485447"/>
    <lineage>
        <taxon>Bacteria</taxon>
        <taxon>Pseudomonadati</taxon>
        <taxon>Pseudomonadota</taxon>
        <taxon>Gammaproteobacteria</taxon>
        <taxon>Alteromonadales</taxon>
        <taxon>Colwelliaceae</taxon>
        <taxon>Thalassomonas</taxon>
    </lineage>
</organism>
<dbReference type="InterPro" id="IPR001638">
    <property type="entry name" value="Solute-binding_3/MltF_N"/>
</dbReference>
<name>A0AAE9YQ90_9GAMM</name>